<dbReference type="Pfam" id="PF00999">
    <property type="entry name" value="Na_H_Exchanger"/>
    <property type="match status" value="1"/>
</dbReference>
<evidence type="ECO:0000256" key="2">
    <source>
        <dbReference type="ARBA" id="ARBA00022448"/>
    </source>
</evidence>
<dbReference type="PANTHER" id="PTHR32507:SF8">
    <property type="entry name" value="CNH1P"/>
    <property type="match status" value="1"/>
</dbReference>
<evidence type="ECO:0000313" key="11">
    <source>
        <dbReference type="EMBL" id="GAA6145945.1"/>
    </source>
</evidence>
<keyword evidence="5 9" id="KW-0812">Transmembrane</keyword>
<keyword evidence="4" id="KW-1003">Cell membrane</keyword>
<reference evidence="11 12" key="1">
    <citation type="submission" date="2024-04" db="EMBL/GenBank/DDBJ databases">
        <title>Draft genome sequence of Thalassolituus maritimus NBRC 116585.</title>
        <authorList>
            <person name="Miyakawa T."/>
            <person name="Kusuya Y."/>
            <person name="Miura T."/>
        </authorList>
    </citation>
    <scope>NUCLEOTIDE SEQUENCE [LARGE SCALE GENOMIC DNA]</scope>
    <source>
        <strain evidence="11 12">5NW40-0001</strain>
    </source>
</reference>
<keyword evidence="8 9" id="KW-0472">Membrane</keyword>
<evidence type="ECO:0000256" key="8">
    <source>
        <dbReference type="ARBA" id="ARBA00023136"/>
    </source>
</evidence>
<sequence length="404" mass="43854">MEHDPLLLILAAGLLGFGLISQRIERIALTAPMLFLVLGIISGPLLFNWSSPAIESTALKVIAELTLALILFTDASQVQRSHLVKFENLPIRLLALGLPMTMILGGICAYLLFPGHWQVAVMIGIILAPTDAALAQSVFTATAIKEKLRHSITVESGLNDGLALPFLLLVIAIASAGSVDSVDPFYWTNFLLQQVALGALIGIGVGHFGGYALETAARHEWMNPVFQRLSSVALALVTYTSAEHIGGNGFIAVFMAGLFLHAGRTIAVTRLKEFGEAEGQLLTLIMFFLFGLIYVPDALPELTTEVFCYALLSLTVIRIIPVLLALIGTDLMLKEKLFLGWFGPRGIASILYLLLVVEQLGFSETLPGYDLLFPTVVTTVVLSIFIHGMSVPIWLRWLSSSDKR</sequence>
<keyword evidence="6 9" id="KW-1133">Transmembrane helix</keyword>
<comment type="subcellular location">
    <subcellularLocation>
        <location evidence="1">Cell membrane</location>
        <topology evidence="1">Multi-pass membrane protein</topology>
    </subcellularLocation>
</comment>
<evidence type="ECO:0000256" key="9">
    <source>
        <dbReference type="SAM" id="Phobius"/>
    </source>
</evidence>
<evidence type="ECO:0000256" key="3">
    <source>
        <dbReference type="ARBA" id="ARBA00022449"/>
    </source>
</evidence>
<keyword evidence="3" id="KW-0050">Antiport</keyword>
<dbReference type="RefSeq" id="WP_353295070.1">
    <property type="nucleotide sequence ID" value="NZ_BAABWH010000005.1"/>
</dbReference>
<feature type="transmembrane region" description="Helical" evidence="9">
    <location>
        <begin position="119"/>
        <end position="141"/>
    </location>
</feature>
<evidence type="ECO:0000259" key="10">
    <source>
        <dbReference type="Pfam" id="PF00999"/>
    </source>
</evidence>
<keyword evidence="12" id="KW-1185">Reference proteome</keyword>
<accession>A0ABQ0A0L4</accession>
<evidence type="ECO:0000256" key="6">
    <source>
        <dbReference type="ARBA" id="ARBA00022989"/>
    </source>
</evidence>
<name>A0ABQ0A0L4_9GAMM</name>
<gene>
    <name evidence="11" type="ORF">NBRC116585_20630</name>
</gene>
<comment type="caution">
    <text evidence="11">The sequence shown here is derived from an EMBL/GenBank/DDBJ whole genome shotgun (WGS) entry which is preliminary data.</text>
</comment>
<dbReference type="InterPro" id="IPR006153">
    <property type="entry name" value="Cation/H_exchanger_TM"/>
</dbReference>
<feature type="transmembrane region" description="Helical" evidence="9">
    <location>
        <begin position="53"/>
        <end position="72"/>
    </location>
</feature>
<keyword evidence="7" id="KW-0406">Ion transport</keyword>
<feature type="transmembrane region" description="Helical" evidence="9">
    <location>
        <begin position="28"/>
        <end position="47"/>
    </location>
</feature>
<dbReference type="Proteomes" id="UP001481413">
    <property type="component" value="Unassembled WGS sequence"/>
</dbReference>
<evidence type="ECO:0000256" key="5">
    <source>
        <dbReference type="ARBA" id="ARBA00022692"/>
    </source>
</evidence>
<dbReference type="Gene3D" id="1.20.1530.20">
    <property type="match status" value="1"/>
</dbReference>
<feature type="transmembrane region" description="Helical" evidence="9">
    <location>
        <begin position="162"/>
        <end position="179"/>
    </location>
</feature>
<dbReference type="InterPro" id="IPR038770">
    <property type="entry name" value="Na+/solute_symporter_sf"/>
</dbReference>
<evidence type="ECO:0000256" key="7">
    <source>
        <dbReference type="ARBA" id="ARBA00023065"/>
    </source>
</evidence>
<feature type="transmembrane region" description="Helical" evidence="9">
    <location>
        <begin position="6"/>
        <end position="21"/>
    </location>
</feature>
<feature type="transmembrane region" description="Helical" evidence="9">
    <location>
        <begin position="93"/>
        <end position="113"/>
    </location>
</feature>
<evidence type="ECO:0000256" key="4">
    <source>
        <dbReference type="ARBA" id="ARBA00022475"/>
    </source>
</evidence>
<feature type="transmembrane region" description="Helical" evidence="9">
    <location>
        <begin position="191"/>
        <end position="213"/>
    </location>
</feature>
<dbReference type="PANTHER" id="PTHR32507">
    <property type="entry name" value="NA(+)/H(+) ANTIPORTER 1"/>
    <property type="match status" value="1"/>
</dbReference>
<protein>
    <submittedName>
        <fullName evidence="11">Cation:proton antiporter</fullName>
    </submittedName>
</protein>
<keyword evidence="2" id="KW-0813">Transport</keyword>
<organism evidence="11 12">
    <name type="scientific">Thalassolituus maritimus</name>
    <dbReference type="NCBI Taxonomy" id="484498"/>
    <lineage>
        <taxon>Bacteria</taxon>
        <taxon>Pseudomonadati</taxon>
        <taxon>Pseudomonadota</taxon>
        <taxon>Gammaproteobacteria</taxon>
        <taxon>Oceanospirillales</taxon>
        <taxon>Oceanospirillaceae</taxon>
        <taxon>Thalassolituus</taxon>
    </lineage>
</organism>
<feature type="transmembrane region" description="Helical" evidence="9">
    <location>
        <begin position="307"/>
        <end position="326"/>
    </location>
</feature>
<proteinExistence type="predicted"/>
<evidence type="ECO:0000256" key="1">
    <source>
        <dbReference type="ARBA" id="ARBA00004651"/>
    </source>
</evidence>
<feature type="transmembrane region" description="Helical" evidence="9">
    <location>
        <begin position="338"/>
        <end position="357"/>
    </location>
</feature>
<feature type="transmembrane region" description="Helical" evidence="9">
    <location>
        <begin position="279"/>
        <end position="295"/>
    </location>
</feature>
<feature type="transmembrane region" description="Helical" evidence="9">
    <location>
        <begin position="372"/>
        <end position="395"/>
    </location>
</feature>
<dbReference type="EMBL" id="BAABWH010000005">
    <property type="protein sequence ID" value="GAA6145945.1"/>
    <property type="molecule type" value="Genomic_DNA"/>
</dbReference>
<evidence type="ECO:0000313" key="12">
    <source>
        <dbReference type="Proteomes" id="UP001481413"/>
    </source>
</evidence>
<feature type="domain" description="Cation/H+ exchanger transmembrane" evidence="10">
    <location>
        <begin position="21"/>
        <end position="397"/>
    </location>
</feature>